<keyword evidence="1 3" id="KW-0808">Transferase</keyword>
<evidence type="ECO:0000256" key="1">
    <source>
        <dbReference type="ARBA" id="ARBA00022679"/>
    </source>
</evidence>
<evidence type="ECO:0000256" key="2">
    <source>
        <dbReference type="SAM" id="MobiDB-lite"/>
    </source>
</evidence>
<feature type="compositionally biased region" description="Basic residues" evidence="2">
    <location>
        <begin position="282"/>
        <end position="295"/>
    </location>
</feature>
<dbReference type="PANTHER" id="PTHR48049:SF132">
    <property type="entry name" value="GLYCOSYLTRANSFERASE"/>
    <property type="match status" value="1"/>
</dbReference>
<sequence length="549" mass="61151">MTKQEILMVSWPAIGHARPMLDFGLSLLSDYPSVELTFICSEHQIASLRKLDGRAGTHPRLHLRGIEVAYQTPTEGGGSEVEPEVILTMQAAHALSTQFPALYSSLPHPPSLVICNWMIQRVADVVRTSTPQTKLMAFFDNAATFVTRMLGPVDIGGYGGVQQLWLRHCEENPHVDRDDLQLKEKLLGRRSEGTFQIPGSGIDRMNDREMSPQAKDVSVGPSLPPGRSIKRAPDSEDLSLTWLGSPDRLPLPSSTLGRTVSAQGAHHAAARRDPAPGGAERRHPHQHARERRGQRARVPAQRHQQGNLRHRQRHVPQPLRGGQDGPQPRGSVLYISFGTMFRPTPAQLVKMLEILVEEAPDLSFVWTLGSGKDLIASCPPDERQRVRDLQSKLLRSGRGRLVDWADQHAILQHPATGFFLSHGGWNSCQESLLAGKPLLVFPFFGDQLFDAYLLKSRGVAYHIQSSRFDSPEAFLESYRYALGLCGAGNEDGERLKRNAEAMLERILHERDEVVRESEKRQQAVWRSLFVDAGEERVMEAVGGERSIKA</sequence>
<dbReference type="InterPro" id="IPR002213">
    <property type="entry name" value="UDP_glucos_trans"/>
</dbReference>
<dbReference type="GO" id="GO:0035251">
    <property type="term" value="F:UDP-glucosyltransferase activity"/>
    <property type="evidence" value="ECO:0007669"/>
    <property type="project" value="InterPro"/>
</dbReference>
<dbReference type="InterPro" id="IPR050481">
    <property type="entry name" value="UDP-glycosyltransf_plant"/>
</dbReference>
<dbReference type="PANTHER" id="PTHR48049">
    <property type="entry name" value="GLYCOSYLTRANSFERASE"/>
    <property type="match status" value="1"/>
</dbReference>
<name>E2JKE3_9BASI</name>
<evidence type="ECO:0000313" key="3">
    <source>
        <dbReference type="EMBL" id="ADN97215.1"/>
    </source>
</evidence>
<dbReference type="AlphaFoldDB" id="E2JKE3"/>
<dbReference type="Gene3D" id="3.40.50.2000">
    <property type="entry name" value="Glycogen Phosphorylase B"/>
    <property type="match status" value="2"/>
</dbReference>
<protein>
    <submittedName>
        <fullName evidence="3">Putative UDP-glycosyltransferase</fullName>
    </submittedName>
</protein>
<proteinExistence type="predicted"/>
<reference evidence="3" key="1">
    <citation type="journal article" date="2011" name="Mol. Microbiol.">
        <title>Identification of a biosynthesis gene cluster for flocculosin a cellobiose lipid produced by the biocontrol agent Pseudozyma flocculosa.</title>
        <authorList>
            <person name="Teichmann B."/>
            <person name="Labbe C."/>
            <person name="Lefebvre F."/>
            <person name="Bolker M."/>
            <person name="Linne U."/>
            <person name="Belanger R.R."/>
        </authorList>
    </citation>
    <scope>NUCLEOTIDE SEQUENCE</scope>
</reference>
<gene>
    <name evidence="3" type="primary">fgt1</name>
</gene>
<organism evidence="3">
    <name type="scientific">Pseudozyma flocculosa</name>
    <dbReference type="NCBI Taxonomy" id="84751"/>
    <lineage>
        <taxon>Eukaryota</taxon>
        <taxon>Fungi</taxon>
        <taxon>Dikarya</taxon>
        <taxon>Basidiomycota</taxon>
        <taxon>Ustilaginomycotina</taxon>
        <taxon>Ustilaginomycetes</taxon>
        <taxon>Ustilaginales</taxon>
        <taxon>Ustilaginaceae</taxon>
        <taxon>Pseudozyma</taxon>
    </lineage>
</organism>
<feature type="region of interest" description="Disordered" evidence="2">
    <location>
        <begin position="191"/>
        <end position="329"/>
    </location>
</feature>
<dbReference type="SUPFAM" id="SSF53756">
    <property type="entry name" value="UDP-Glycosyltransferase/glycogen phosphorylase"/>
    <property type="match status" value="2"/>
</dbReference>
<dbReference type="CAZy" id="GT1">
    <property type="family name" value="Glycosyltransferase Family 1"/>
</dbReference>
<dbReference type="CDD" id="cd03784">
    <property type="entry name" value="GT1_Gtf-like"/>
    <property type="match status" value="1"/>
</dbReference>
<dbReference type="Pfam" id="PF00201">
    <property type="entry name" value="UDPGT"/>
    <property type="match status" value="1"/>
</dbReference>
<accession>E2JKE3</accession>
<feature type="compositionally biased region" description="Polar residues" evidence="2">
    <location>
        <begin position="252"/>
        <end position="262"/>
    </location>
</feature>
<dbReference type="EMBL" id="HQ292622">
    <property type="protein sequence ID" value="ADN97215.1"/>
    <property type="molecule type" value="Genomic_DNA"/>
</dbReference>